<dbReference type="GeneID" id="42047095"/>
<dbReference type="InterPro" id="IPR001810">
    <property type="entry name" value="F-box_dom"/>
</dbReference>
<protein>
    <recommendedName>
        <fullName evidence="1">F-box domain-containing protein</fullName>
    </recommendedName>
</protein>
<sequence length="336" mass="37784">MASSDAATILDICAYHRRDFDLVLIRSRPHENQVVRESIESPFAASPTANLGILDVLPNELLEKIIGYFDVSSYFRFRHVSRRARVLANELHEYRSVVKHGMEGFRGMLRAGLATHYTFGDMYRALTTETCSFCKSFGGFLYLPTAARCCFGCIENAPELRVISMSALSKLTNISAKRLGLCVGYTLRTVPGIYSMEERPARRPALLLAEREAAKRLSELGLLSSDAAHALQARSEQQSQRYMMSTSYPWYDPTTGQVENGVSCKGCQIRQETLALISRDRDDVFSSSGYQFHFETCKEAKALFEESAGGTRSVVEPEFTRRKGYFNTLDRDGLPR</sequence>
<gene>
    <name evidence="2" type="ORF">FPRO_02209</name>
</gene>
<evidence type="ECO:0000259" key="1">
    <source>
        <dbReference type="PROSITE" id="PS50181"/>
    </source>
</evidence>
<dbReference type="Pfam" id="PF00646">
    <property type="entry name" value="F-box"/>
    <property type="match status" value="1"/>
</dbReference>
<evidence type="ECO:0000313" key="2">
    <source>
        <dbReference type="EMBL" id="CZR37530.1"/>
    </source>
</evidence>
<evidence type="ECO:0000313" key="3">
    <source>
        <dbReference type="Proteomes" id="UP000183971"/>
    </source>
</evidence>
<dbReference type="Proteomes" id="UP000183971">
    <property type="component" value="Unassembled WGS sequence"/>
</dbReference>
<accession>A0A1L7VDM3</accession>
<dbReference type="InterPro" id="IPR036047">
    <property type="entry name" value="F-box-like_dom_sf"/>
</dbReference>
<name>A0A1L7VDM3_FUSPR</name>
<proteinExistence type="predicted"/>
<dbReference type="AlphaFoldDB" id="A0A1L7VDM3"/>
<dbReference type="PROSITE" id="PS50181">
    <property type="entry name" value="FBOX"/>
    <property type="match status" value="1"/>
</dbReference>
<keyword evidence="3" id="KW-1185">Reference proteome</keyword>
<dbReference type="RefSeq" id="XP_031078123.1">
    <property type="nucleotide sequence ID" value="XM_031227714.1"/>
</dbReference>
<feature type="domain" description="F-box" evidence="1">
    <location>
        <begin position="51"/>
        <end position="97"/>
    </location>
</feature>
<dbReference type="Gene3D" id="1.20.1280.50">
    <property type="match status" value="1"/>
</dbReference>
<dbReference type="EMBL" id="FJOF01000002">
    <property type="protein sequence ID" value="CZR37530.1"/>
    <property type="molecule type" value="Genomic_DNA"/>
</dbReference>
<comment type="caution">
    <text evidence="2">The sequence shown here is derived from an EMBL/GenBank/DDBJ whole genome shotgun (WGS) entry which is preliminary data.</text>
</comment>
<dbReference type="SUPFAM" id="SSF81383">
    <property type="entry name" value="F-box domain"/>
    <property type="match status" value="1"/>
</dbReference>
<dbReference type="CDD" id="cd09917">
    <property type="entry name" value="F-box_SF"/>
    <property type="match status" value="1"/>
</dbReference>
<reference evidence="3" key="1">
    <citation type="journal article" date="2016" name="Genome Biol. Evol.">
        <title>Comparative 'omics' of the Fusarium fujikuroi species complex highlights differences in genetic potential and metabolite synthesis.</title>
        <authorList>
            <person name="Niehaus E.-M."/>
            <person name="Muensterkoetter M."/>
            <person name="Proctor R.H."/>
            <person name="Brown D.W."/>
            <person name="Sharon A."/>
            <person name="Idan Y."/>
            <person name="Oren-Young L."/>
            <person name="Sieber C.M."/>
            <person name="Novak O."/>
            <person name="Pencik A."/>
            <person name="Tarkowska D."/>
            <person name="Hromadova K."/>
            <person name="Freeman S."/>
            <person name="Maymon M."/>
            <person name="Elazar M."/>
            <person name="Youssef S.A."/>
            <person name="El-Shabrawy E.S.M."/>
            <person name="Shalaby A.B.A."/>
            <person name="Houterman P."/>
            <person name="Brock N.L."/>
            <person name="Burkhardt I."/>
            <person name="Tsavkelova E.A."/>
            <person name="Dickschat J.S."/>
            <person name="Galuszka P."/>
            <person name="Gueldener U."/>
            <person name="Tudzynski B."/>
        </authorList>
    </citation>
    <scope>NUCLEOTIDE SEQUENCE [LARGE SCALE GENOMIC DNA]</scope>
    <source>
        <strain evidence="3">ET1</strain>
    </source>
</reference>
<dbReference type="VEuPathDB" id="FungiDB:FPRO_02209"/>
<organism evidence="2 3">
    <name type="scientific">Fusarium proliferatum (strain ET1)</name>
    <name type="common">Orchid endophyte fungus</name>
    <dbReference type="NCBI Taxonomy" id="1227346"/>
    <lineage>
        <taxon>Eukaryota</taxon>
        <taxon>Fungi</taxon>
        <taxon>Dikarya</taxon>
        <taxon>Ascomycota</taxon>
        <taxon>Pezizomycotina</taxon>
        <taxon>Sordariomycetes</taxon>
        <taxon>Hypocreomycetidae</taxon>
        <taxon>Hypocreales</taxon>
        <taxon>Nectriaceae</taxon>
        <taxon>Fusarium</taxon>
        <taxon>Fusarium fujikuroi species complex</taxon>
    </lineage>
</organism>